<gene>
    <name evidence="2" type="ORF">DFH07DRAFT_846430</name>
</gene>
<evidence type="ECO:0000313" key="3">
    <source>
        <dbReference type="Proteomes" id="UP001215280"/>
    </source>
</evidence>
<feature type="region of interest" description="Disordered" evidence="1">
    <location>
        <begin position="135"/>
        <end position="176"/>
    </location>
</feature>
<sequence>MPWMRPGCPQSLECKKTTPSARAPSHCNPINPGARKYITPSPHAPLRVSTTSVQSRHTSPTTMPPSERGWIYPRQAEYAARRTPPTTGPRPAPEHLAWAPSTTRNGVDPPEVKRESAGCLTTFETNRIMRAARHAKHASYRGSSSTTAAKALASTSTACQQTDSPSSPRVARPRPHVDKRATFISSLPVPSSVRILLRLEVGCGRVCRRVGG</sequence>
<feature type="compositionally biased region" description="Polar residues" evidence="1">
    <location>
        <begin position="48"/>
        <end position="61"/>
    </location>
</feature>
<keyword evidence="3" id="KW-1185">Reference proteome</keyword>
<feature type="region of interest" description="Disordered" evidence="1">
    <location>
        <begin position="1"/>
        <end position="68"/>
    </location>
</feature>
<dbReference type="AlphaFoldDB" id="A0AAD7MTQ6"/>
<evidence type="ECO:0000256" key="1">
    <source>
        <dbReference type="SAM" id="MobiDB-lite"/>
    </source>
</evidence>
<feature type="compositionally biased region" description="Low complexity" evidence="1">
    <location>
        <begin position="143"/>
        <end position="170"/>
    </location>
</feature>
<dbReference type="EMBL" id="JARJLG010000174">
    <property type="protein sequence ID" value="KAJ7732608.1"/>
    <property type="molecule type" value="Genomic_DNA"/>
</dbReference>
<reference evidence="2" key="1">
    <citation type="submission" date="2023-03" db="EMBL/GenBank/DDBJ databases">
        <title>Massive genome expansion in bonnet fungi (Mycena s.s.) driven by repeated elements and novel gene families across ecological guilds.</title>
        <authorList>
            <consortium name="Lawrence Berkeley National Laboratory"/>
            <person name="Harder C.B."/>
            <person name="Miyauchi S."/>
            <person name="Viragh M."/>
            <person name="Kuo A."/>
            <person name="Thoen E."/>
            <person name="Andreopoulos B."/>
            <person name="Lu D."/>
            <person name="Skrede I."/>
            <person name="Drula E."/>
            <person name="Henrissat B."/>
            <person name="Morin E."/>
            <person name="Kohler A."/>
            <person name="Barry K."/>
            <person name="LaButti K."/>
            <person name="Morin E."/>
            <person name="Salamov A."/>
            <person name="Lipzen A."/>
            <person name="Mereny Z."/>
            <person name="Hegedus B."/>
            <person name="Baldrian P."/>
            <person name="Stursova M."/>
            <person name="Weitz H."/>
            <person name="Taylor A."/>
            <person name="Grigoriev I.V."/>
            <person name="Nagy L.G."/>
            <person name="Martin F."/>
            <person name="Kauserud H."/>
        </authorList>
    </citation>
    <scope>NUCLEOTIDE SEQUENCE</scope>
    <source>
        <strain evidence="2">CBHHK188m</strain>
    </source>
</reference>
<dbReference type="Proteomes" id="UP001215280">
    <property type="component" value="Unassembled WGS sequence"/>
</dbReference>
<evidence type="ECO:0000313" key="2">
    <source>
        <dbReference type="EMBL" id="KAJ7732608.1"/>
    </source>
</evidence>
<feature type="region of interest" description="Disordered" evidence="1">
    <location>
        <begin position="81"/>
        <end position="113"/>
    </location>
</feature>
<name>A0AAD7MTQ6_9AGAR</name>
<protein>
    <submittedName>
        <fullName evidence="2">Uncharacterized protein</fullName>
    </submittedName>
</protein>
<proteinExistence type="predicted"/>
<organism evidence="2 3">
    <name type="scientific">Mycena maculata</name>
    <dbReference type="NCBI Taxonomy" id="230809"/>
    <lineage>
        <taxon>Eukaryota</taxon>
        <taxon>Fungi</taxon>
        <taxon>Dikarya</taxon>
        <taxon>Basidiomycota</taxon>
        <taxon>Agaricomycotina</taxon>
        <taxon>Agaricomycetes</taxon>
        <taxon>Agaricomycetidae</taxon>
        <taxon>Agaricales</taxon>
        <taxon>Marasmiineae</taxon>
        <taxon>Mycenaceae</taxon>
        <taxon>Mycena</taxon>
    </lineage>
</organism>
<comment type="caution">
    <text evidence="2">The sequence shown here is derived from an EMBL/GenBank/DDBJ whole genome shotgun (WGS) entry which is preliminary data.</text>
</comment>
<accession>A0AAD7MTQ6</accession>